<dbReference type="Proteomes" id="UP001352852">
    <property type="component" value="Unassembled WGS sequence"/>
</dbReference>
<organism evidence="7 8">
    <name type="scientific">Characodon lateralis</name>
    <dbReference type="NCBI Taxonomy" id="208331"/>
    <lineage>
        <taxon>Eukaryota</taxon>
        <taxon>Metazoa</taxon>
        <taxon>Chordata</taxon>
        <taxon>Craniata</taxon>
        <taxon>Vertebrata</taxon>
        <taxon>Euteleostomi</taxon>
        <taxon>Actinopterygii</taxon>
        <taxon>Neopterygii</taxon>
        <taxon>Teleostei</taxon>
        <taxon>Neoteleostei</taxon>
        <taxon>Acanthomorphata</taxon>
        <taxon>Ovalentaria</taxon>
        <taxon>Atherinomorphae</taxon>
        <taxon>Cyprinodontiformes</taxon>
        <taxon>Goodeidae</taxon>
        <taxon>Characodon</taxon>
    </lineage>
</organism>
<evidence type="ECO:0000313" key="7">
    <source>
        <dbReference type="EMBL" id="MED6268823.1"/>
    </source>
</evidence>
<feature type="transmembrane region" description="Helical" evidence="6">
    <location>
        <begin position="57"/>
        <end position="78"/>
    </location>
</feature>
<keyword evidence="6" id="KW-0472">Membrane</keyword>
<name>A0ABU7D0Z2_9TELE</name>
<dbReference type="PANTHER" id="PTHR24372">
    <property type="entry name" value="GLYCOPROTEIN HORMONE RECEPTOR"/>
    <property type="match status" value="1"/>
</dbReference>
<evidence type="ECO:0000256" key="3">
    <source>
        <dbReference type="ARBA" id="ARBA00023040"/>
    </source>
</evidence>
<proteinExistence type="predicted"/>
<evidence type="ECO:0000313" key="8">
    <source>
        <dbReference type="Proteomes" id="UP001352852"/>
    </source>
</evidence>
<dbReference type="PANTHER" id="PTHR24372:SF5">
    <property type="entry name" value="FOLLICLE-STIMULATING HORMONE RECEPTOR"/>
    <property type="match status" value="1"/>
</dbReference>
<comment type="subcellular location">
    <subcellularLocation>
        <location evidence="1">Cell membrane</location>
        <topology evidence="1">Multi-pass membrane protein</topology>
    </subcellularLocation>
</comment>
<keyword evidence="3" id="KW-0297">G-protein coupled receptor</keyword>
<keyword evidence="6" id="KW-1133">Transmembrane helix</keyword>
<dbReference type="InterPro" id="IPR032675">
    <property type="entry name" value="LRR_dom_sf"/>
</dbReference>
<evidence type="ECO:0000256" key="5">
    <source>
        <dbReference type="ARBA" id="ARBA00023224"/>
    </source>
</evidence>
<evidence type="ECO:0000256" key="2">
    <source>
        <dbReference type="ARBA" id="ARBA00022475"/>
    </source>
</evidence>
<keyword evidence="4" id="KW-0675">Receptor</keyword>
<keyword evidence="2" id="KW-1003">Cell membrane</keyword>
<dbReference type="Gene3D" id="3.80.10.10">
    <property type="entry name" value="Ribonuclease Inhibitor"/>
    <property type="match status" value="1"/>
</dbReference>
<dbReference type="SUPFAM" id="SSF81321">
    <property type="entry name" value="Family A G protein-coupled receptor-like"/>
    <property type="match status" value="1"/>
</dbReference>
<comment type="caution">
    <text evidence="7">The sequence shown here is derived from an EMBL/GenBank/DDBJ whole genome shotgun (WGS) entry which is preliminary data.</text>
</comment>
<keyword evidence="6" id="KW-0812">Transmembrane</keyword>
<reference evidence="7 8" key="1">
    <citation type="submission" date="2021-06" db="EMBL/GenBank/DDBJ databases">
        <authorList>
            <person name="Palmer J.M."/>
        </authorList>
    </citation>
    <scope>NUCLEOTIDE SEQUENCE [LARGE SCALE GENOMIC DNA]</scope>
    <source>
        <strain evidence="7 8">CL_MEX2019</strain>
        <tissue evidence="7">Muscle</tissue>
    </source>
</reference>
<gene>
    <name evidence="7" type="ORF">CHARACLAT_026469</name>
</gene>
<dbReference type="EMBL" id="JAHUTJ010011396">
    <property type="protein sequence ID" value="MED6268823.1"/>
    <property type="molecule type" value="Genomic_DNA"/>
</dbReference>
<evidence type="ECO:0000256" key="4">
    <source>
        <dbReference type="ARBA" id="ARBA00023170"/>
    </source>
</evidence>
<keyword evidence="5" id="KW-0807">Transducer</keyword>
<keyword evidence="8" id="KW-1185">Reference proteome</keyword>
<accession>A0ABU7D0Z2</accession>
<evidence type="ECO:0000256" key="6">
    <source>
        <dbReference type="SAM" id="Phobius"/>
    </source>
</evidence>
<evidence type="ECO:0000256" key="1">
    <source>
        <dbReference type="ARBA" id="ARBA00004651"/>
    </source>
</evidence>
<sequence>MHRNRSRPTSLCSHPEAETIPAFFREHCSNSTSISCSPTPDNFNPCEDIMSPIALRILIWIISVLALLGNAVVLLVLLGKSQVHNVKNYMKVVLQPHFSGS</sequence>
<protein>
    <submittedName>
        <fullName evidence="7">Uncharacterized protein</fullName>
    </submittedName>
</protein>